<gene>
    <name evidence="1" type="ORF">SDC9_155198</name>
</gene>
<reference evidence="1" key="1">
    <citation type="submission" date="2019-08" db="EMBL/GenBank/DDBJ databases">
        <authorList>
            <person name="Kucharzyk K."/>
            <person name="Murdoch R.W."/>
            <person name="Higgins S."/>
            <person name="Loffler F."/>
        </authorList>
    </citation>
    <scope>NUCLEOTIDE SEQUENCE</scope>
</reference>
<dbReference type="EMBL" id="VSSQ01053934">
    <property type="protein sequence ID" value="MPN07926.1"/>
    <property type="molecule type" value="Genomic_DNA"/>
</dbReference>
<comment type="caution">
    <text evidence="1">The sequence shown here is derived from an EMBL/GenBank/DDBJ whole genome shotgun (WGS) entry which is preliminary data.</text>
</comment>
<proteinExistence type="predicted"/>
<organism evidence="1">
    <name type="scientific">bioreactor metagenome</name>
    <dbReference type="NCBI Taxonomy" id="1076179"/>
    <lineage>
        <taxon>unclassified sequences</taxon>
        <taxon>metagenomes</taxon>
        <taxon>ecological metagenomes</taxon>
    </lineage>
</organism>
<dbReference type="AlphaFoldDB" id="A0A645F2S5"/>
<protein>
    <submittedName>
        <fullName evidence="1">Uncharacterized protein</fullName>
    </submittedName>
</protein>
<accession>A0A645F2S5</accession>
<evidence type="ECO:0000313" key="1">
    <source>
        <dbReference type="EMBL" id="MPN07926.1"/>
    </source>
</evidence>
<sequence length="113" mass="12363">MDRRLCTGVFVDHGQHGGDGGFAVAARNGDHLRIALANLPQRHAALQFGNPFFTRHNPLRIIRLNRGGVDHKIGAIDIFPCVSDGITDALVIQRIRKLRALAVGTGDLMSLRF</sequence>
<name>A0A645F2S5_9ZZZZ</name>